<evidence type="ECO:0000256" key="1">
    <source>
        <dbReference type="ARBA" id="ARBA00022837"/>
    </source>
</evidence>
<name>A0A182XD03_ANOQN</name>
<proteinExistence type="predicted"/>
<dbReference type="PROSITE" id="PS50222">
    <property type="entry name" value="EF_HAND_2"/>
    <property type="match status" value="1"/>
</dbReference>
<organism evidence="3 4">
    <name type="scientific">Anopheles quadriannulatus</name>
    <name type="common">Mosquito</name>
    <dbReference type="NCBI Taxonomy" id="34691"/>
    <lineage>
        <taxon>Eukaryota</taxon>
        <taxon>Metazoa</taxon>
        <taxon>Ecdysozoa</taxon>
        <taxon>Arthropoda</taxon>
        <taxon>Hexapoda</taxon>
        <taxon>Insecta</taxon>
        <taxon>Pterygota</taxon>
        <taxon>Neoptera</taxon>
        <taxon>Endopterygota</taxon>
        <taxon>Diptera</taxon>
        <taxon>Nematocera</taxon>
        <taxon>Culicoidea</taxon>
        <taxon>Culicidae</taxon>
        <taxon>Anophelinae</taxon>
        <taxon>Anopheles</taxon>
    </lineage>
</organism>
<sequence length="89" mass="10388">MLEQKNLRTAFDLLDRDQDGHVTPEELQFMLRNLGIHVRDELIDDLLREASRTARLAPLRRDCERCIHFSGTNEHWNATVSISSTQQEL</sequence>
<dbReference type="STRING" id="34691.A0A182XD03"/>
<dbReference type="Gene3D" id="1.10.238.10">
    <property type="entry name" value="EF-hand"/>
    <property type="match status" value="1"/>
</dbReference>
<dbReference type="SMART" id="SM00054">
    <property type="entry name" value="EFh"/>
    <property type="match status" value="1"/>
</dbReference>
<dbReference type="SUPFAM" id="SSF47473">
    <property type="entry name" value="EF-hand"/>
    <property type="match status" value="1"/>
</dbReference>
<dbReference type="Pfam" id="PF13499">
    <property type="entry name" value="EF-hand_7"/>
    <property type="match status" value="1"/>
</dbReference>
<evidence type="ECO:0000313" key="4">
    <source>
        <dbReference type="Proteomes" id="UP000076407"/>
    </source>
</evidence>
<keyword evidence="4" id="KW-1185">Reference proteome</keyword>
<accession>A0A182XD03</accession>
<dbReference type="CDD" id="cd00051">
    <property type="entry name" value="EFh"/>
    <property type="match status" value="1"/>
</dbReference>
<dbReference type="PROSITE" id="PS00018">
    <property type="entry name" value="EF_HAND_1"/>
    <property type="match status" value="1"/>
</dbReference>
<dbReference type="GO" id="GO:0005509">
    <property type="term" value="F:calcium ion binding"/>
    <property type="evidence" value="ECO:0007669"/>
    <property type="project" value="InterPro"/>
</dbReference>
<protein>
    <recommendedName>
        <fullName evidence="2">EF-hand domain-containing protein</fullName>
    </recommendedName>
</protein>
<keyword evidence="1" id="KW-0106">Calcium</keyword>
<dbReference type="InterPro" id="IPR011992">
    <property type="entry name" value="EF-hand-dom_pair"/>
</dbReference>
<dbReference type="AlphaFoldDB" id="A0A182XD03"/>
<dbReference type="VEuPathDB" id="VectorBase:AQUA007703"/>
<dbReference type="InterPro" id="IPR002048">
    <property type="entry name" value="EF_hand_dom"/>
</dbReference>
<dbReference type="Proteomes" id="UP000076407">
    <property type="component" value="Unassembled WGS sequence"/>
</dbReference>
<evidence type="ECO:0000313" key="3">
    <source>
        <dbReference type="EnsemblMetazoa" id="AQUA007703-PA"/>
    </source>
</evidence>
<feature type="domain" description="EF-hand" evidence="2">
    <location>
        <begin position="2"/>
        <end position="37"/>
    </location>
</feature>
<dbReference type="InterPro" id="IPR018247">
    <property type="entry name" value="EF_Hand_1_Ca_BS"/>
</dbReference>
<reference evidence="3" key="1">
    <citation type="submission" date="2020-05" db="UniProtKB">
        <authorList>
            <consortium name="EnsemblMetazoa"/>
        </authorList>
    </citation>
    <scope>IDENTIFICATION</scope>
    <source>
        <strain evidence="3">SANGQUA</strain>
    </source>
</reference>
<dbReference type="EnsemblMetazoa" id="AQUA007703-RA">
    <property type="protein sequence ID" value="AQUA007703-PA"/>
    <property type="gene ID" value="AQUA007703"/>
</dbReference>
<evidence type="ECO:0000259" key="2">
    <source>
        <dbReference type="PROSITE" id="PS50222"/>
    </source>
</evidence>